<dbReference type="GO" id="GO:0016020">
    <property type="term" value="C:membrane"/>
    <property type="evidence" value="ECO:0007669"/>
    <property type="project" value="UniProtKB-SubCell"/>
</dbReference>
<protein>
    <recommendedName>
        <fullName evidence="10">Fatty acyl-CoA reductase</fullName>
        <ecNumber evidence="10">1.2.1.84</ecNumber>
    </recommendedName>
</protein>
<dbReference type="InterPro" id="IPR036291">
    <property type="entry name" value="NAD(P)-bd_dom_sf"/>
</dbReference>
<gene>
    <name evidence="12" type="ORF">BDFB_009455</name>
</gene>
<dbReference type="GO" id="GO:0080019">
    <property type="term" value="F:alcohol-forming very long-chain fatty acyl-CoA reductase activity"/>
    <property type="evidence" value="ECO:0007669"/>
    <property type="project" value="InterPro"/>
</dbReference>
<dbReference type="InterPro" id="IPR013120">
    <property type="entry name" value="FAR_NAD-bd"/>
</dbReference>
<comment type="catalytic activity">
    <reaction evidence="9 10">
        <text>a long-chain fatty acyl-CoA + 2 NADPH + 2 H(+) = a long-chain primary fatty alcohol + 2 NADP(+) + CoA</text>
        <dbReference type="Rhea" id="RHEA:52716"/>
        <dbReference type="ChEBI" id="CHEBI:15378"/>
        <dbReference type="ChEBI" id="CHEBI:57287"/>
        <dbReference type="ChEBI" id="CHEBI:57783"/>
        <dbReference type="ChEBI" id="CHEBI:58349"/>
        <dbReference type="ChEBI" id="CHEBI:77396"/>
        <dbReference type="ChEBI" id="CHEBI:83139"/>
        <dbReference type="EC" id="1.2.1.84"/>
    </reaction>
</comment>
<evidence type="ECO:0000256" key="4">
    <source>
        <dbReference type="ARBA" id="ARBA00022692"/>
    </source>
</evidence>
<sequence>MDIIPSIPEFFRNKNIFITGGSGFIGKVLVEKLLRSCPDLKSIYLLTRNKKRKTVEERVKAITDLPLFDLVKAQNCDAFQKIKVVKGDVAELNLGLSAEDRRLLIEEINIVIHSAASIRFDDPLPKAVFINTRGTREVARLALDMKNVEVFLHISTTYCNTDREVIKEQLYPAHADWEKTIEIAENVDDHILNVLTSKYIHPLPNTYTFTKSLAEHVVHDLLAGKVPAVIFRPSIVGCTLAEPFPGWIDNFNGPVGLSVASGKGLIRTYHCDPNMILDHVPVDIITKAIITSAWKQATLNNPKERLEVTFYNGSDNRNSNITLGETLKLAKRICWEVPLNHVLWLPEGGITKCIYYHWFRLIFYQLLPALLLDGLIKLAGRKPM</sequence>
<evidence type="ECO:0000256" key="1">
    <source>
        <dbReference type="ARBA" id="ARBA00004141"/>
    </source>
</evidence>
<dbReference type="Proteomes" id="UP000292052">
    <property type="component" value="Unassembled WGS sequence"/>
</dbReference>
<evidence type="ECO:0000256" key="5">
    <source>
        <dbReference type="ARBA" id="ARBA00022857"/>
    </source>
</evidence>
<evidence type="ECO:0000256" key="8">
    <source>
        <dbReference type="ARBA" id="ARBA00023136"/>
    </source>
</evidence>
<keyword evidence="7 10" id="KW-0443">Lipid metabolism</keyword>
<dbReference type="GO" id="GO:0102965">
    <property type="term" value="F:alcohol-forming long-chain fatty acyl-CoA reductase activity"/>
    <property type="evidence" value="ECO:0007669"/>
    <property type="project" value="UniProtKB-EC"/>
</dbReference>
<dbReference type="Gene3D" id="3.40.50.720">
    <property type="entry name" value="NAD(P)-binding Rossmann-like Domain"/>
    <property type="match status" value="1"/>
</dbReference>
<dbReference type="EMBL" id="QDEB01062917">
    <property type="protein sequence ID" value="RZC36358.1"/>
    <property type="molecule type" value="Genomic_DNA"/>
</dbReference>
<proteinExistence type="inferred from homology"/>
<keyword evidence="4" id="KW-0812">Transmembrane</keyword>
<evidence type="ECO:0000313" key="12">
    <source>
        <dbReference type="EMBL" id="RZC36358.1"/>
    </source>
</evidence>
<evidence type="ECO:0000256" key="10">
    <source>
        <dbReference type="RuleBase" id="RU363097"/>
    </source>
</evidence>
<dbReference type="CDD" id="cd05236">
    <property type="entry name" value="FAR-N_SDR_e"/>
    <property type="match status" value="1"/>
</dbReference>
<dbReference type="EC" id="1.2.1.84" evidence="10"/>
<dbReference type="AlphaFoldDB" id="A0A482VVA8"/>
<comment type="caution">
    <text evidence="12">The sequence shown here is derived from an EMBL/GenBank/DDBJ whole genome shotgun (WGS) entry which is preliminary data.</text>
</comment>
<dbReference type="Pfam" id="PF07993">
    <property type="entry name" value="NAD_binding_4"/>
    <property type="match status" value="1"/>
</dbReference>
<evidence type="ECO:0000256" key="7">
    <source>
        <dbReference type="ARBA" id="ARBA00023098"/>
    </source>
</evidence>
<evidence type="ECO:0000256" key="3">
    <source>
        <dbReference type="ARBA" id="ARBA00022516"/>
    </source>
</evidence>
<evidence type="ECO:0000259" key="11">
    <source>
        <dbReference type="Pfam" id="PF07993"/>
    </source>
</evidence>
<dbReference type="PANTHER" id="PTHR11011">
    <property type="entry name" value="MALE STERILITY PROTEIN 2-RELATED"/>
    <property type="match status" value="1"/>
</dbReference>
<keyword evidence="3 10" id="KW-0444">Lipid biosynthesis</keyword>
<dbReference type="SUPFAM" id="SSF51735">
    <property type="entry name" value="NAD(P)-binding Rossmann-fold domains"/>
    <property type="match status" value="1"/>
</dbReference>
<evidence type="ECO:0000256" key="9">
    <source>
        <dbReference type="ARBA" id="ARBA00052530"/>
    </source>
</evidence>
<dbReference type="PANTHER" id="PTHR11011:SF24">
    <property type="entry name" value="FATTY ACYL-COA REDUCTASE"/>
    <property type="match status" value="1"/>
</dbReference>
<keyword evidence="5 10" id="KW-0521">NADP</keyword>
<dbReference type="GO" id="GO:0005777">
    <property type="term" value="C:peroxisome"/>
    <property type="evidence" value="ECO:0007669"/>
    <property type="project" value="TreeGrafter"/>
</dbReference>
<evidence type="ECO:0000256" key="6">
    <source>
        <dbReference type="ARBA" id="ARBA00022989"/>
    </source>
</evidence>
<keyword evidence="13" id="KW-1185">Reference proteome</keyword>
<dbReference type="GO" id="GO:0035336">
    <property type="term" value="P:long-chain fatty-acyl-CoA metabolic process"/>
    <property type="evidence" value="ECO:0007669"/>
    <property type="project" value="TreeGrafter"/>
</dbReference>
<keyword evidence="8" id="KW-0472">Membrane</keyword>
<name>A0A482VVA8_ASBVE</name>
<evidence type="ECO:0000313" key="13">
    <source>
        <dbReference type="Proteomes" id="UP000292052"/>
    </source>
</evidence>
<keyword evidence="10" id="KW-0560">Oxidoreductase</keyword>
<accession>A0A482VVA8</accession>
<comment type="similarity">
    <text evidence="2 10">Belongs to the fatty acyl-CoA reductase family.</text>
</comment>
<comment type="subcellular location">
    <subcellularLocation>
        <location evidence="1">Membrane</location>
        <topology evidence="1">Multi-pass membrane protein</topology>
    </subcellularLocation>
</comment>
<feature type="domain" description="Thioester reductase (TE)" evidence="11">
    <location>
        <begin position="18"/>
        <end position="289"/>
    </location>
</feature>
<keyword evidence="6" id="KW-1133">Transmembrane helix</keyword>
<evidence type="ECO:0000256" key="2">
    <source>
        <dbReference type="ARBA" id="ARBA00005928"/>
    </source>
</evidence>
<reference evidence="12 13" key="1">
    <citation type="submission" date="2017-03" db="EMBL/GenBank/DDBJ databases">
        <title>Genome of the blue death feigning beetle - Asbolus verrucosus.</title>
        <authorList>
            <person name="Rider S.D."/>
        </authorList>
    </citation>
    <scope>NUCLEOTIDE SEQUENCE [LARGE SCALE GENOMIC DNA]</scope>
    <source>
        <strain evidence="12">Butters</strain>
        <tissue evidence="12">Head and leg muscle</tissue>
    </source>
</reference>
<dbReference type="FunFam" id="3.40.50.720:FF:000143">
    <property type="entry name" value="Fatty acyl-CoA reductase"/>
    <property type="match status" value="1"/>
</dbReference>
<comment type="function">
    <text evidence="10">Catalyzes the reduction of fatty acyl-CoA to fatty alcohols.</text>
</comment>
<organism evidence="12 13">
    <name type="scientific">Asbolus verrucosus</name>
    <name type="common">Desert ironclad beetle</name>
    <dbReference type="NCBI Taxonomy" id="1661398"/>
    <lineage>
        <taxon>Eukaryota</taxon>
        <taxon>Metazoa</taxon>
        <taxon>Ecdysozoa</taxon>
        <taxon>Arthropoda</taxon>
        <taxon>Hexapoda</taxon>
        <taxon>Insecta</taxon>
        <taxon>Pterygota</taxon>
        <taxon>Neoptera</taxon>
        <taxon>Endopterygota</taxon>
        <taxon>Coleoptera</taxon>
        <taxon>Polyphaga</taxon>
        <taxon>Cucujiformia</taxon>
        <taxon>Tenebrionidae</taxon>
        <taxon>Pimeliinae</taxon>
        <taxon>Asbolus</taxon>
    </lineage>
</organism>
<dbReference type="OrthoDB" id="429813at2759"/>
<dbReference type="InterPro" id="IPR026055">
    <property type="entry name" value="FAR"/>
</dbReference>